<reference evidence="1 2" key="1">
    <citation type="submission" date="2019-10" db="EMBL/GenBank/DDBJ databases">
        <title>The completed genome of Lactobacillus harbinensis M1.</title>
        <authorList>
            <person name="Zheng Y."/>
        </authorList>
    </citation>
    <scope>NUCLEOTIDE SEQUENCE [LARGE SCALE GENOMIC DNA]</scope>
    <source>
        <strain evidence="1 2">M1</strain>
    </source>
</reference>
<dbReference type="KEGG" id="lhb:D1010_12230"/>
<sequence>MAPSHCLGTTPSCRWLHYGICGPQGCCIEELVSLVRIKPIGKQLLIHSITVIPHQRDANPVNQWEKKDPPKHGAYIIAHVRLQPVNQNLAIKGVQGVSITTLQGINYRLFIDYANSLWQTDDHRVPAVQDAVIFQNERREVKQVSAVYAMDDHPHHWEVLLT</sequence>
<dbReference type="Pfam" id="PF10665">
    <property type="entry name" value="Minor_capsid_1"/>
    <property type="match status" value="1"/>
</dbReference>
<protein>
    <submittedName>
        <fullName evidence="1">Uncharacterized protein</fullName>
    </submittedName>
</protein>
<accession>A0A5P8M6J9</accession>
<dbReference type="InterPro" id="IPR019612">
    <property type="entry name" value="Minor_capsid_put"/>
</dbReference>
<evidence type="ECO:0000313" key="2">
    <source>
        <dbReference type="Proteomes" id="UP000326779"/>
    </source>
</evidence>
<evidence type="ECO:0000313" key="1">
    <source>
        <dbReference type="EMBL" id="QFR24089.1"/>
    </source>
</evidence>
<dbReference type="AlphaFoldDB" id="A0A5P8M6J9"/>
<gene>
    <name evidence="1" type="ORF">D1010_12230</name>
</gene>
<name>A0A5P8M6J9_9LACO</name>
<dbReference type="Proteomes" id="UP000326779">
    <property type="component" value="Chromosome"/>
</dbReference>
<proteinExistence type="predicted"/>
<organism evidence="1 2">
    <name type="scientific">Schleiferilactobacillus harbinensis</name>
    <dbReference type="NCBI Taxonomy" id="304207"/>
    <lineage>
        <taxon>Bacteria</taxon>
        <taxon>Bacillati</taxon>
        <taxon>Bacillota</taxon>
        <taxon>Bacilli</taxon>
        <taxon>Lactobacillales</taxon>
        <taxon>Lactobacillaceae</taxon>
        <taxon>Schleiferilactobacillus</taxon>
    </lineage>
</organism>
<dbReference type="EMBL" id="CP045143">
    <property type="protein sequence ID" value="QFR24089.1"/>
    <property type="molecule type" value="Genomic_DNA"/>
</dbReference>